<reference evidence="2" key="1">
    <citation type="submission" date="2023-07" db="EMBL/GenBank/DDBJ databases">
        <title>30 novel species of actinomycetes from the DSMZ collection.</title>
        <authorList>
            <person name="Nouioui I."/>
        </authorList>
    </citation>
    <scope>NUCLEOTIDE SEQUENCE [LARGE SCALE GENOMIC DNA]</scope>
    <source>
        <strain evidence="2">DSM 41636</strain>
    </source>
</reference>
<evidence type="ECO:0000313" key="1">
    <source>
        <dbReference type="EMBL" id="MDT0397403.1"/>
    </source>
</evidence>
<dbReference type="Proteomes" id="UP001183881">
    <property type="component" value="Unassembled WGS sequence"/>
</dbReference>
<proteinExistence type="predicted"/>
<accession>A0ABU2PZ08</accession>
<gene>
    <name evidence="1" type="ORF">RM705_22325</name>
</gene>
<sequence>MIEPGDLLLRWVSEQGAGVLSDVKQGAWWLAGTRCQEVEPGAPGRWLRDAVSLAMLDIDWRNRRWCAAPPVLTQLPQARGLAVLTGSRTAAFERRLEQTMEDGPVELFRVSSARPPRDIPLPVSLIVQFNGEDDLKAWAADLGVTYTPCFALQAAALLPPLGFGARGATPEYGRPLERYDLERGEYQPVLRPQSNGLYRFKQREGKRVCQILRDGKWYETGHEAGVYTALAFRSTEADVLRWLPEKDSGRKRFGTLFVDWGYPLPDLHRRVAVMCSGLAPRINEPARNLAYDNVPKTVAMKIAESLRQSLGGNDD</sequence>
<evidence type="ECO:0000313" key="2">
    <source>
        <dbReference type="Proteomes" id="UP001183881"/>
    </source>
</evidence>
<organism evidence="1 2">
    <name type="scientific">Streptomyces edwardsiae</name>
    <dbReference type="NCBI Taxonomy" id="3075527"/>
    <lineage>
        <taxon>Bacteria</taxon>
        <taxon>Bacillati</taxon>
        <taxon>Actinomycetota</taxon>
        <taxon>Actinomycetes</taxon>
        <taxon>Kitasatosporales</taxon>
        <taxon>Streptomycetaceae</taxon>
        <taxon>Streptomyces</taxon>
    </lineage>
</organism>
<keyword evidence="2" id="KW-1185">Reference proteome</keyword>
<name>A0ABU2PZ08_9ACTN</name>
<comment type="caution">
    <text evidence="1">The sequence shown here is derived from an EMBL/GenBank/DDBJ whole genome shotgun (WGS) entry which is preliminary data.</text>
</comment>
<protein>
    <submittedName>
        <fullName evidence="1">Uncharacterized protein</fullName>
    </submittedName>
</protein>
<dbReference type="RefSeq" id="WP_311646197.1">
    <property type="nucleotide sequence ID" value="NZ_JAVRFA010000032.1"/>
</dbReference>
<dbReference type="EMBL" id="JAVRFA010000032">
    <property type="protein sequence ID" value="MDT0397403.1"/>
    <property type="molecule type" value="Genomic_DNA"/>
</dbReference>